<accession>A0AAV4Q707</accession>
<reference evidence="1 2" key="1">
    <citation type="submission" date="2021-06" db="EMBL/GenBank/DDBJ databases">
        <title>Caerostris extrusa draft genome.</title>
        <authorList>
            <person name="Kono N."/>
            <person name="Arakawa K."/>
        </authorList>
    </citation>
    <scope>NUCLEOTIDE SEQUENCE [LARGE SCALE GENOMIC DNA]</scope>
</reference>
<protein>
    <recommendedName>
        <fullName evidence="3">Transposase</fullName>
    </recommendedName>
</protein>
<evidence type="ECO:0008006" key="3">
    <source>
        <dbReference type="Google" id="ProtNLM"/>
    </source>
</evidence>
<comment type="caution">
    <text evidence="1">The sequence shown here is derived from an EMBL/GenBank/DDBJ whole genome shotgun (WGS) entry which is preliminary data.</text>
</comment>
<keyword evidence="2" id="KW-1185">Reference proteome</keyword>
<proteinExistence type="predicted"/>
<gene>
    <name evidence="1" type="ORF">CEXT_461441</name>
</gene>
<dbReference type="AlphaFoldDB" id="A0AAV4Q707"/>
<evidence type="ECO:0000313" key="2">
    <source>
        <dbReference type="Proteomes" id="UP001054945"/>
    </source>
</evidence>
<organism evidence="1 2">
    <name type="scientific">Caerostris extrusa</name>
    <name type="common">Bark spider</name>
    <name type="synonym">Caerostris bankana</name>
    <dbReference type="NCBI Taxonomy" id="172846"/>
    <lineage>
        <taxon>Eukaryota</taxon>
        <taxon>Metazoa</taxon>
        <taxon>Ecdysozoa</taxon>
        <taxon>Arthropoda</taxon>
        <taxon>Chelicerata</taxon>
        <taxon>Arachnida</taxon>
        <taxon>Araneae</taxon>
        <taxon>Araneomorphae</taxon>
        <taxon>Entelegynae</taxon>
        <taxon>Araneoidea</taxon>
        <taxon>Araneidae</taxon>
        <taxon>Caerostris</taxon>
    </lineage>
</organism>
<dbReference type="EMBL" id="BPLR01005683">
    <property type="protein sequence ID" value="GIY04191.1"/>
    <property type="molecule type" value="Genomic_DNA"/>
</dbReference>
<evidence type="ECO:0000313" key="1">
    <source>
        <dbReference type="EMBL" id="GIY04191.1"/>
    </source>
</evidence>
<dbReference type="Proteomes" id="UP001054945">
    <property type="component" value="Unassembled WGS sequence"/>
</dbReference>
<sequence>MNLKLPQESNQRNVYFIDEFCRKAILRLPNAPVEFSLSSVIVSTMTLGDNVGFPALQGLRSKPAQRTTRLNFEEAAR</sequence>
<name>A0AAV4Q707_CAEEX</name>